<feature type="region of interest" description="Disordered" evidence="1">
    <location>
        <begin position="204"/>
        <end position="240"/>
    </location>
</feature>
<dbReference type="Proteomes" id="UP000246077">
    <property type="component" value="Unassembled WGS sequence"/>
</dbReference>
<feature type="region of interest" description="Disordered" evidence="1">
    <location>
        <begin position="80"/>
        <end position="124"/>
    </location>
</feature>
<organism evidence="2 3">
    <name type="scientific">Zavarzinia compransoris</name>
    <dbReference type="NCBI Taxonomy" id="1264899"/>
    <lineage>
        <taxon>Bacteria</taxon>
        <taxon>Pseudomonadati</taxon>
        <taxon>Pseudomonadota</taxon>
        <taxon>Alphaproteobacteria</taxon>
        <taxon>Rhodospirillales</taxon>
        <taxon>Zavarziniaceae</taxon>
        <taxon>Zavarzinia</taxon>
    </lineage>
</organism>
<protein>
    <submittedName>
        <fullName evidence="2">Uncharacterized protein</fullName>
    </submittedName>
</protein>
<name>A0A317E8R2_9PROT</name>
<evidence type="ECO:0000313" key="3">
    <source>
        <dbReference type="Proteomes" id="UP000246077"/>
    </source>
</evidence>
<feature type="compositionally biased region" description="Basic residues" evidence="1">
    <location>
        <begin position="216"/>
        <end position="227"/>
    </location>
</feature>
<reference evidence="3" key="1">
    <citation type="submission" date="2018-05" db="EMBL/GenBank/DDBJ databases">
        <title>Zavarzinia sp. HR-AS.</title>
        <authorList>
            <person name="Lee Y."/>
            <person name="Jeon C.O."/>
        </authorList>
    </citation>
    <scope>NUCLEOTIDE SEQUENCE [LARGE SCALE GENOMIC DNA]</scope>
    <source>
        <strain evidence="3">DSM 1231</strain>
    </source>
</reference>
<accession>A0A317E8R2</accession>
<dbReference type="EMBL" id="QGLF01000002">
    <property type="protein sequence ID" value="PWR21693.1"/>
    <property type="molecule type" value="Genomic_DNA"/>
</dbReference>
<sequence length="240" mass="27113">MSISNQLELPAAREERELAELIAAVLPEVTRDEALRIAEAILGNIAAARRDAMVRSRPERKKARAEEMVLMWNKLPQEKRKRDPVPYEDFPNPHKGGRPAGPVLGLPQKRYGKGRRAKSSEERTENAPLIVLSAPVLARCIVNAFNPHRPKGKAWVALCLTVLEHYEGPWGPSVYPSFEGFGGFEALDPEDKSAWEKHRMGQAIRAARETPEKRAARMTRVWRKQQKAAREERARSSATR</sequence>
<feature type="compositionally biased region" description="Basic and acidic residues" evidence="1">
    <location>
        <begin position="206"/>
        <end position="215"/>
    </location>
</feature>
<keyword evidence="3" id="KW-1185">Reference proteome</keyword>
<dbReference type="AlphaFoldDB" id="A0A317E8R2"/>
<evidence type="ECO:0000256" key="1">
    <source>
        <dbReference type="SAM" id="MobiDB-lite"/>
    </source>
</evidence>
<comment type="caution">
    <text evidence="2">The sequence shown here is derived from an EMBL/GenBank/DDBJ whole genome shotgun (WGS) entry which is preliminary data.</text>
</comment>
<gene>
    <name evidence="2" type="ORF">DKG75_06755</name>
</gene>
<dbReference type="RefSeq" id="WP_109920338.1">
    <property type="nucleotide sequence ID" value="NZ_QGLF01000002.1"/>
</dbReference>
<feature type="compositionally biased region" description="Basic and acidic residues" evidence="1">
    <location>
        <begin position="228"/>
        <end position="240"/>
    </location>
</feature>
<proteinExistence type="predicted"/>
<evidence type="ECO:0000313" key="2">
    <source>
        <dbReference type="EMBL" id="PWR21693.1"/>
    </source>
</evidence>